<protein>
    <recommendedName>
        <fullName evidence="3">DUF2281 domain-containing protein</fullName>
    </recommendedName>
</protein>
<dbReference type="eggNOG" id="ENOG5033A8C">
    <property type="taxonomic scope" value="Bacteria"/>
</dbReference>
<comment type="caution">
    <text evidence="1">The sequence shown here is derived from an EMBL/GenBank/DDBJ whole genome shotgun (WGS) entry which is preliminary data.</text>
</comment>
<keyword evidence="2" id="KW-1185">Reference proteome</keyword>
<dbReference type="OrthoDB" id="7064984at2"/>
<dbReference type="Proteomes" id="UP000009309">
    <property type="component" value="Unassembled WGS sequence"/>
</dbReference>
<dbReference type="AlphaFoldDB" id="I2GCM0"/>
<sequence>MLTTVTGTYENGQIHLDEELPIKSGKAKIIVTVVEELVEEITKPKRELGRLKGMFAHPYWSSKEFNDPIDDLKDYM</sequence>
<dbReference type="RefSeq" id="WP_009280230.1">
    <property type="nucleotide sequence ID" value="NZ_CAIT01000004.1"/>
</dbReference>
<gene>
    <name evidence="1" type="ORF">BN8_00583</name>
</gene>
<evidence type="ECO:0000313" key="1">
    <source>
        <dbReference type="EMBL" id="CCH51644.1"/>
    </source>
</evidence>
<evidence type="ECO:0008006" key="3">
    <source>
        <dbReference type="Google" id="ProtNLM"/>
    </source>
</evidence>
<dbReference type="EMBL" id="CAIT01000004">
    <property type="protein sequence ID" value="CCH51644.1"/>
    <property type="molecule type" value="Genomic_DNA"/>
</dbReference>
<proteinExistence type="predicted"/>
<name>I2GCM0_9BACT</name>
<evidence type="ECO:0000313" key="2">
    <source>
        <dbReference type="Proteomes" id="UP000009309"/>
    </source>
</evidence>
<organism evidence="1 2">
    <name type="scientific">Fibrisoma limi BUZ 3</name>
    <dbReference type="NCBI Taxonomy" id="1185876"/>
    <lineage>
        <taxon>Bacteria</taxon>
        <taxon>Pseudomonadati</taxon>
        <taxon>Bacteroidota</taxon>
        <taxon>Cytophagia</taxon>
        <taxon>Cytophagales</taxon>
        <taxon>Spirosomataceae</taxon>
        <taxon>Fibrisoma</taxon>
    </lineage>
</organism>
<dbReference type="STRING" id="1185876.BN8_00583"/>
<reference evidence="1 2" key="1">
    <citation type="journal article" date="2012" name="J. Bacteriol.">
        <title>Genome Sequence of the Filamentous Bacterium Fibrisoma limi BUZ 3T.</title>
        <authorList>
            <person name="Filippini M."/>
            <person name="Qi W."/>
            <person name="Jaenicke S."/>
            <person name="Goesmann A."/>
            <person name="Smits T.H."/>
            <person name="Bagheri H.C."/>
        </authorList>
    </citation>
    <scope>NUCLEOTIDE SEQUENCE [LARGE SCALE GENOMIC DNA]</scope>
    <source>
        <strain evidence="2">BUZ 3T</strain>
    </source>
</reference>
<accession>I2GCM0</accession>